<feature type="region of interest" description="Disordered" evidence="1">
    <location>
        <begin position="46"/>
        <end position="133"/>
    </location>
</feature>
<dbReference type="EMBL" id="AWSD01000284">
    <property type="protein sequence ID" value="ERH16724.1"/>
    <property type="molecule type" value="Genomic_DNA"/>
</dbReference>
<feature type="non-terminal residue" evidence="2">
    <location>
        <position position="1"/>
    </location>
</feature>
<proteinExistence type="predicted"/>
<evidence type="ECO:0000256" key="1">
    <source>
        <dbReference type="SAM" id="MobiDB-lite"/>
    </source>
</evidence>
<evidence type="ECO:0000313" key="3">
    <source>
        <dbReference type="Proteomes" id="UP000016498"/>
    </source>
</evidence>
<dbReference type="Proteomes" id="UP000016498">
    <property type="component" value="Unassembled WGS sequence"/>
</dbReference>
<reference evidence="2 3" key="1">
    <citation type="submission" date="2013-06" db="EMBL/GenBank/DDBJ databases">
        <authorList>
            <person name="Weinstock G."/>
            <person name="Sodergren E."/>
            <person name="Lobos E.A."/>
            <person name="Fulton L."/>
            <person name="Fulton R."/>
            <person name="Courtney L."/>
            <person name="Fronick C."/>
            <person name="O'Laughlin M."/>
            <person name="Godfrey J."/>
            <person name="Wilson R.M."/>
            <person name="Miner T."/>
            <person name="Farmer C."/>
            <person name="Delehaunty K."/>
            <person name="Cordes M."/>
            <person name="Minx P."/>
            <person name="Tomlinson C."/>
            <person name="Chen J."/>
            <person name="Wollam A."/>
            <person name="Pepin K.H."/>
            <person name="Bhonagiri V."/>
            <person name="Zhang X."/>
            <person name="Warren W."/>
            <person name="Mitreva M."/>
            <person name="Mardis E.R."/>
            <person name="Wilson R.K."/>
        </authorList>
    </citation>
    <scope>NUCLEOTIDE SEQUENCE [LARGE SCALE GENOMIC DNA]</scope>
    <source>
        <strain evidence="2 3">F0510</strain>
    </source>
</reference>
<feature type="compositionally biased region" description="Basic and acidic residues" evidence="1">
    <location>
        <begin position="82"/>
        <end position="93"/>
    </location>
</feature>
<dbReference type="HOGENOM" id="CLU_1900509_0_0_11"/>
<comment type="caution">
    <text evidence="2">The sequence shown here is derived from an EMBL/GenBank/DDBJ whole genome shotgun (WGS) entry which is preliminary data.</text>
</comment>
<protein>
    <submittedName>
        <fullName evidence="2">Uncharacterized protein</fullName>
    </submittedName>
</protein>
<name>U1Q3C5_9ACTO</name>
<sequence>AGAGASQACVARQARCAYAIRWEGRAAGVAGTVDVSGAFWEGGAAGGCEETAEDAGEGAFSGTSGGAVLDGADGMNTPQTVGDERLAADKDRLVPQGRGPPASGGDQKGSWDARRYRRGSGRRTGQPTFLSTS</sequence>
<accession>U1Q3C5</accession>
<dbReference type="AlphaFoldDB" id="U1Q3C5"/>
<organism evidence="2 3">
    <name type="scientific">Actinomyces johnsonii F0510</name>
    <dbReference type="NCBI Taxonomy" id="1227262"/>
    <lineage>
        <taxon>Bacteria</taxon>
        <taxon>Bacillati</taxon>
        <taxon>Actinomycetota</taxon>
        <taxon>Actinomycetes</taxon>
        <taxon>Actinomycetales</taxon>
        <taxon>Actinomycetaceae</taxon>
        <taxon>Actinomyces</taxon>
    </lineage>
</organism>
<evidence type="ECO:0000313" key="2">
    <source>
        <dbReference type="EMBL" id="ERH16724.1"/>
    </source>
</evidence>
<gene>
    <name evidence="2" type="ORF">HMPREF1549_02459</name>
</gene>